<protein>
    <submittedName>
        <fullName evidence="3">Alpha/beta hydrolase</fullName>
    </submittedName>
</protein>
<proteinExistence type="predicted"/>
<reference evidence="3 4" key="1">
    <citation type="submission" date="2020-04" db="EMBL/GenBank/DDBJ databases">
        <title>Flammeovirgaceae bacterium KN852 isolated from deep sea.</title>
        <authorList>
            <person name="Zhang D.-C."/>
        </authorList>
    </citation>
    <scope>NUCLEOTIDE SEQUENCE [LARGE SCALE GENOMIC DNA]</scope>
    <source>
        <strain evidence="3 4">KN852</strain>
    </source>
</reference>
<evidence type="ECO:0000313" key="3">
    <source>
        <dbReference type="EMBL" id="NMM47170.1"/>
    </source>
</evidence>
<dbReference type="InterPro" id="IPR029058">
    <property type="entry name" value="AB_hydrolase_fold"/>
</dbReference>
<dbReference type="Gene3D" id="3.40.50.1820">
    <property type="entry name" value="alpha/beta hydrolase"/>
    <property type="match status" value="1"/>
</dbReference>
<dbReference type="InterPro" id="IPR022742">
    <property type="entry name" value="Hydrolase_4"/>
</dbReference>
<name>A0A848IY13_9BACT</name>
<evidence type="ECO:0000256" key="1">
    <source>
        <dbReference type="SAM" id="Phobius"/>
    </source>
</evidence>
<feature type="transmembrane region" description="Helical" evidence="1">
    <location>
        <begin position="7"/>
        <end position="28"/>
    </location>
</feature>
<feature type="domain" description="Serine aminopeptidase S33" evidence="2">
    <location>
        <begin position="74"/>
        <end position="184"/>
    </location>
</feature>
<dbReference type="GO" id="GO:0016787">
    <property type="term" value="F:hydrolase activity"/>
    <property type="evidence" value="ECO:0007669"/>
    <property type="project" value="UniProtKB-KW"/>
</dbReference>
<dbReference type="Proteomes" id="UP000559010">
    <property type="component" value="Unassembled WGS sequence"/>
</dbReference>
<keyword evidence="1" id="KW-0472">Membrane</keyword>
<evidence type="ECO:0000259" key="2">
    <source>
        <dbReference type="Pfam" id="PF12146"/>
    </source>
</evidence>
<dbReference type="SUPFAM" id="SSF53474">
    <property type="entry name" value="alpha/beta-Hydrolases"/>
    <property type="match status" value="1"/>
</dbReference>
<evidence type="ECO:0000313" key="4">
    <source>
        <dbReference type="Proteomes" id="UP000559010"/>
    </source>
</evidence>
<keyword evidence="3" id="KW-0378">Hydrolase</keyword>
<keyword evidence="1" id="KW-1133">Transmembrane helix</keyword>
<organism evidence="3 4">
    <name type="scientific">Marinigracilibium pacificum</name>
    <dbReference type="NCBI Taxonomy" id="2729599"/>
    <lineage>
        <taxon>Bacteria</taxon>
        <taxon>Pseudomonadati</taxon>
        <taxon>Bacteroidota</taxon>
        <taxon>Cytophagia</taxon>
        <taxon>Cytophagales</taxon>
        <taxon>Flammeovirgaceae</taxon>
        <taxon>Marinigracilibium</taxon>
    </lineage>
</organism>
<dbReference type="AlphaFoldDB" id="A0A848IY13"/>
<dbReference type="EMBL" id="JABBNU010000001">
    <property type="protein sequence ID" value="NMM47170.1"/>
    <property type="molecule type" value="Genomic_DNA"/>
</dbReference>
<dbReference type="PANTHER" id="PTHR12277:SF81">
    <property type="entry name" value="PROTEIN ABHD13"/>
    <property type="match status" value="1"/>
</dbReference>
<keyword evidence="1" id="KW-0812">Transmembrane</keyword>
<dbReference type="RefSeq" id="WP_169677780.1">
    <property type="nucleotide sequence ID" value="NZ_JABBNU010000001.1"/>
</dbReference>
<comment type="caution">
    <text evidence="3">The sequence shown here is derived from an EMBL/GenBank/DDBJ whole genome shotgun (WGS) entry which is preliminary data.</text>
</comment>
<dbReference type="PANTHER" id="PTHR12277">
    <property type="entry name" value="ALPHA/BETA HYDROLASE DOMAIN-CONTAINING PROTEIN"/>
    <property type="match status" value="1"/>
</dbReference>
<gene>
    <name evidence="3" type="ORF">HH304_02070</name>
</gene>
<accession>A0A848IY13</accession>
<keyword evidence="4" id="KW-1185">Reference proteome</keyword>
<dbReference type="Pfam" id="PF12146">
    <property type="entry name" value="Hydrolase_4"/>
    <property type="match status" value="1"/>
</dbReference>
<sequence length="270" mass="31020">MKKIIKLFMWILSAGAILYVFALGYIYFDQERFLFHPVKLNEDYIYQFDGEFEEVEIPVANDIYLNGLWFRAENSKGLVIFFHGNAGAIDKWGQYSTFYLQNGYDFFVYDYRGYGKSEGEIENTNHLLIDALVVYDSITDVTNVSNPIISGYSLGSGIASYVASERDVKALMLFAPYYSLRKTAIDAMPFFPGNIMRYNIETANYMREINCPVYIFHGLNDRLILPDQSLQLTEIPGTRVKRFTYNDVAHDVFGNSLVEKDVQSVLSNID</sequence>